<keyword evidence="4" id="KW-0964">Secreted</keyword>
<dbReference type="Pfam" id="PF00295">
    <property type="entry name" value="Glyco_hydro_28"/>
    <property type="match status" value="1"/>
</dbReference>
<dbReference type="InterPro" id="IPR006626">
    <property type="entry name" value="PbH1"/>
</dbReference>
<organism evidence="20 21">
    <name type="scientific">Digitaria exilis</name>
    <dbReference type="NCBI Taxonomy" id="1010633"/>
    <lineage>
        <taxon>Eukaryota</taxon>
        <taxon>Viridiplantae</taxon>
        <taxon>Streptophyta</taxon>
        <taxon>Embryophyta</taxon>
        <taxon>Tracheophyta</taxon>
        <taxon>Spermatophyta</taxon>
        <taxon>Magnoliopsida</taxon>
        <taxon>Liliopsida</taxon>
        <taxon>Poales</taxon>
        <taxon>Poaceae</taxon>
        <taxon>PACMAD clade</taxon>
        <taxon>Panicoideae</taxon>
        <taxon>Panicodae</taxon>
        <taxon>Paniceae</taxon>
        <taxon>Anthephorinae</taxon>
        <taxon>Digitaria</taxon>
    </lineage>
</organism>
<name>A0A834ZXE6_9POAL</name>
<dbReference type="SMART" id="SM00710">
    <property type="entry name" value="PbH1"/>
    <property type="match status" value="7"/>
</dbReference>
<evidence type="ECO:0000256" key="18">
    <source>
        <dbReference type="RuleBase" id="RU361169"/>
    </source>
</evidence>
<dbReference type="InterPro" id="IPR012334">
    <property type="entry name" value="Pectin_lyas_fold"/>
</dbReference>
<dbReference type="Gene3D" id="2.160.20.10">
    <property type="entry name" value="Single-stranded right-handed beta-helix, Pectin lyase-like"/>
    <property type="match status" value="1"/>
</dbReference>
<reference evidence="20" key="1">
    <citation type="submission" date="2020-07" db="EMBL/GenBank/DDBJ databases">
        <title>Genome sequence and genetic diversity analysis of an under-domesticated orphan crop, white fonio (Digitaria exilis).</title>
        <authorList>
            <person name="Bennetzen J.L."/>
            <person name="Chen S."/>
            <person name="Ma X."/>
            <person name="Wang X."/>
            <person name="Yssel A.E.J."/>
            <person name="Chaluvadi S.R."/>
            <person name="Johnson M."/>
            <person name="Gangashetty P."/>
            <person name="Hamidou F."/>
            <person name="Sanogo M.D."/>
            <person name="Zwaenepoel A."/>
            <person name="Wallace J."/>
            <person name="Van De Peer Y."/>
            <person name="Van Deynze A."/>
        </authorList>
    </citation>
    <scope>NUCLEOTIDE SEQUENCE</scope>
    <source>
        <tissue evidence="20">Leaves</tissue>
    </source>
</reference>
<keyword evidence="5" id="KW-0732">Signal</keyword>
<evidence type="ECO:0000313" key="20">
    <source>
        <dbReference type="EMBL" id="KAF8643326.1"/>
    </source>
</evidence>
<dbReference type="FunFam" id="2.160.20.10:FF:000004">
    <property type="entry name" value="Pectin lyase-like superfamily protein"/>
    <property type="match status" value="1"/>
</dbReference>
<dbReference type="EC" id="3.2.1.67" evidence="12"/>
<keyword evidence="21" id="KW-1185">Reference proteome</keyword>
<keyword evidence="7 18" id="KW-0378">Hydrolase</keyword>
<comment type="subcellular location">
    <subcellularLocation>
        <location evidence="1">Secreted</location>
        <location evidence="1">Cell wall</location>
    </subcellularLocation>
</comment>
<dbReference type="PANTHER" id="PTHR31375">
    <property type="match status" value="1"/>
</dbReference>
<dbReference type="GO" id="GO:0004650">
    <property type="term" value="F:polygalacturonase activity"/>
    <property type="evidence" value="ECO:0007669"/>
    <property type="project" value="InterPro"/>
</dbReference>
<evidence type="ECO:0000256" key="8">
    <source>
        <dbReference type="ARBA" id="ARBA00023157"/>
    </source>
</evidence>
<dbReference type="EMBL" id="JACEFO010003197">
    <property type="protein sequence ID" value="KAF8643326.1"/>
    <property type="molecule type" value="Genomic_DNA"/>
</dbReference>
<dbReference type="GO" id="GO:0005975">
    <property type="term" value="P:carbohydrate metabolic process"/>
    <property type="evidence" value="ECO:0007669"/>
    <property type="project" value="InterPro"/>
</dbReference>
<evidence type="ECO:0000256" key="1">
    <source>
        <dbReference type="ARBA" id="ARBA00004191"/>
    </source>
</evidence>
<evidence type="ECO:0000256" key="11">
    <source>
        <dbReference type="ARBA" id="ARBA00023316"/>
    </source>
</evidence>
<evidence type="ECO:0000256" key="17">
    <source>
        <dbReference type="ARBA" id="ARBA00083621"/>
    </source>
</evidence>
<dbReference type="InterPro" id="IPR000743">
    <property type="entry name" value="Glyco_hydro_28"/>
</dbReference>
<comment type="function">
    <text evidence="15">May function in depolymerizing pectin during pollen development, germination, and tube growth. Acts as an exo-polygalacturonase.</text>
</comment>
<keyword evidence="9" id="KW-0325">Glycoprotein</keyword>
<evidence type="ECO:0000256" key="9">
    <source>
        <dbReference type="ARBA" id="ARBA00023180"/>
    </source>
</evidence>
<evidence type="ECO:0000256" key="4">
    <source>
        <dbReference type="ARBA" id="ARBA00022525"/>
    </source>
</evidence>
<keyword evidence="11" id="KW-0961">Cell wall biogenesis/degradation</keyword>
<dbReference type="GO" id="GO:0071555">
    <property type="term" value="P:cell wall organization"/>
    <property type="evidence" value="ECO:0007669"/>
    <property type="project" value="UniProtKB-KW"/>
</dbReference>
<dbReference type="InterPro" id="IPR011050">
    <property type="entry name" value="Pectin_lyase_fold/virulence"/>
</dbReference>
<evidence type="ECO:0000256" key="5">
    <source>
        <dbReference type="ARBA" id="ARBA00022729"/>
    </source>
</evidence>
<dbReference type="Proteomes" id="UP000636709">
    <property type="component" value="Unassembled WGS sequence"/>
</dbReference>
<keyword evidence="3" id="KW-0134">Cell wall</keyword>
<evidence type="ECO:0000313" key="21">
    <source>
        <dbReference type="Proteomes" id="UP000636709"/>
    </source>
</evidence>
<evidence type="ECO:0000256" key="15">
    <source>
        <dbReference type="ARBA" id="ARBA00057651"/>
    </source>
</evidence>
<keyword evidence="8" id="KW-1015">Disulfide bond</keyword>
<evidence type="ECO:0000256" key="3">
    <source>
        <dbReference type="ARBA" id="ARBA00022512"/>
    </source>
</evidence>
<feature type="region of interest" description="Disordered" evidence="19">
    <location>
        <begin position="1"/>
        <end position="24"/>
    </location>
</feature>
<evidence type="ECO:0000256" key="6">
    <source>
        <dbReference type="ARBA" id="ARBA00022737"/>
    </source>
</evidence>
<evidence type="ECO:0000256" key="14">
    <source>
        <dbReference type="ARBA" id="ARBA00048766"/>
    </source>
</evidence>
<keyword evidence="10 18" id="KW-0326">Glycosidase</keyword>
<evidence type="ECO:0000256" key="12">
    <source>
        <dbReference type="ARBA" id="ARBA00038933"/>
    </source>
</evidence>
<sequence>MPHHRISSRTPISPAAKRTDHQNVREMGSTNNALRVFLILTVACAVCAKERAGAKKGNAAAASPTPGDAAAPDGAAKASGAEGAFDITTLGATNDGKTDSTEVNKGQVMAWSRDEVNLIGALDITCCSILMMVMMDLVDQALQDAWTSACRATGSATVLIPKGEYLVGPLNFTGPCKAAITIQLDGTLLGSNDLAKYTASWIEVSHVENIVITGPGTLDGQGTGVYTKSKTDCKALPNTLVLYYVTNATVSGIRLLNSKFFHINIDTSKDVTVKDVSITAPADVENTDGVHVGGSSKVSITNASIGTGDDCVSIGPGSSGVMVTNIVCGPGQGISVGCLGRYKDEKDVMDVTVRDCVLKHTTNGVRIKSYEDAESVLTASNLTFENIQMEEVANPIIIDQYYCPQKVCPGKRANSSHVSVKDVTFRNITGTSSTPEAVSLLCSETQPCSGVHLLDVNVKYAGKNNKTIAVCTNAKGTSRGSSEALACLV</sequence>
<dbReference type="AlphaFoldDB" id="A0A834ZXE6"/>
<comment type="caution">
    <text evidence="20">The sequence shown here is derived from an EMBL/GenBank/DDBJ whole genome shotgun (WGS) entry which is preliminary data.</text>
</comment>
<comment type="catalytic activity">
    <reaction evidence="14">
        <text>[(1-&gt;4)-alpha-D-galacturonosyl](n) + H2O = alpha-D-galacturonate + [(1-&gt;4)-alpha-D-galacturonosyl](n-1)</text>
        <dbReference type="Rhea" id="RHEA:14117"/>
        <dbReference type="Rhea" id="RHEA-COMP:14570"/>
        <dbReference type="Rhea" id="RHEA-COMP:14572"/>
        <dbReference type="ChEBI" id="CHEBI:15377"/>
        <dbReference type="ChEBI" id="CHEBI:58658"/>
        <dbReference type="ChEBI" id="CHEBI:140523"/>
        <dbReference type="EC" id="3.2.1.67"/>
    </reaction>
</comment>
<dbReference type="SUPFAM" id="SSF51126">
    <property type="entry name" value="Pectin lyase-like"/>
    <property type="match status" value="1"/>
</dbReference>
<accession>A0A834ZXE6</accession>
<comment type="similarity">
    <text evidence="2 18">Belongs to the glycosyl hydrolase 28 family.</text>
</comment>
<dbReference type="GO" id="GO:0047911">
    <property type="term" value="F:galacturan 1,4-alpha-galacturonidase activity"/>
    <property type="evidence" value="ECO:0007669"/>
    <property type="project" value="UniProtKB-EC"/>
</dbReference>
<evidence type="ECO:0000256" key="13">
    <source>
        <dbReference type="ARBA" id="ARBA00043142"/>
    </source>
</evidence>
<keyword evidence="6" id="KW-0677">Repeat</keyword>
<evidence type="ECO:0000256" key="10">
    <source>
        <dbReference type="ARBA" id="ARBA00023295"/>
    </source>
</evidence>
<evidence type="ECO:0000256" key="7">
    <source>
        <dbReference type="ARBA" id="ARBA00022801"/>
    </source>
</evidence>
<evidence type="ECO:0000256" key="16">
    <source>
        <dbReference type="ARBA" id="ARBA00068298"/>
    </source>
</evidence>
<protein>
    <recommendedName>
        <fullName evidence="16">Exopolygalacturonase</fullName>
        <ecNumber evidence="12">3.2.1.67</ecNumber>
    </recommendedName>
    <alternativeName>
        <fullName evidence="13">Galacturan 1,4-alpha-galacturonidase</fullName>
    </alternativeName>
    <alternativeName>
        <fullName evidence="17">Pectinase</fullName>
    </alternativeName>
</protein>
<gene>
    <name evidence="20" type="ORF">HU200_066904</name>
</gene>
<dbReference type="OrthoDB" id="640420at2759"/>
<evidence type="ECO:0000256" key="2">
    <source>
        <dbReference type="ARBA" id="ARBA00008834"/>
    </source>
</evidence>
<feature type="region of interest" description="Disordered" evidence="19">
    <location>
        <begin position="55"/>
        <end position="76"/>
    </location>
</feature>
<proteinExistence type="inferred from homology"/>
<evidence type="ECO:0000256" key="19">
    <source>
        <dbReference type="SAM" id="MobiDB-lite"/>
    </source>
</evidence>